<evidence type="ECO:0000259" key="1">
    <source>
        <dbReference type="SMART" id="SM00256"/>
    </source>
</evidence>
<keyword evidence="3" id="KW-1185">Reference proteome</keyword>
<dbReference type="EMBL" id="JARYMX010000005">
    <property type="protein sequence ID" value="KAJ9549861.1"/>
    <property type="molecule type" value="Genomic_DNA"/>
</dbReference>
<accession>A0AA38WIP2</accession>
<protein>
    <recommendedName>
        <fullName evidence="1">F-box domain-containing protein</fullName>
    </recommendedName>
</protein>
<dbReference type="Gene3D" id="3.80.10.10">
    <property type="entry name" value="Ribonuclease Inhibitor"/>
    <property type="match status" value="1"/>
</dbReference>
<dbReference type="SUPFAM" id="SSF52047">
    <property type="entry name" value="RNI-like"/>
    <property type="match status" value="1"/>
</dbReference>
<sequence>MDVDHQNVRSVINEDRLSSLPDELIHQILSCIDSKFAVQTCLLSSRWKLLWTSMPSLNFSYWNFPSLPKFSKFVNHFLSHRNHQTEVASVSLNFHGAASQVFVRKIANYAFSHNVQELTVVCRIPKRHHKFPLCLFSSQSLKRFTFNCDYLAPCLTPTTPWDFPSLTSLHLRSVRLCDENSKKSPDLFSKCVNLKNLTLESFFVDAVEGLDIVTPQLSNLTLIDSKRVQVINLIAPRLENLTVINCSISYLNAPAGVSSLCYRGFRHAQLSKEGFHSLNKVTICLSSYCSKTPYKEEDARRTINMLQEVHSARFLTLNADIVECISSFPELLSHLPSPFSNLICLNIDSGMRKDACKVNMPAKARDFLLKNSPSATFIMDLPEAPAATEAMQRKEAREKRMAALAADFEIYIAELQASLELRKTQIEKNKQYKSGFQNLLEGLCALTKQRPTEIDSERTPIDQRKMAQIDDSVEVIRGFIKQETKDVAYNFPKEEALMKYLLKPFTKRKRAEIEARYSHVFEEFAAQYDLLVSEIVSSKNIIDAYEKMMSDNMISTFQHVSSCEIPLASSQPSTSSSATSADFHLLLNCNTQKVISEKMDFDHCGVKPMMEKDRLSSLPDELIHQILSCIDSKFAIQTCLLSSRWKLLWTSMPCLNFSSRNFGSLPKFTEFVTHVLTHRNHQIDLTSVKLSFHGEANQVFVRKIAKYAFSHNVQELTVVSSPKSHHEFPPCLFSSRSLKSFTLSCNFHELCLAPKTPWDFPALTSLRLDAVKFCDEKTGKSANMFSKCVNLKNLTLESFILEAVDGFDIITPRLSNLTLIKGRCLEGINLIAPELENLTVTDCSIKYLNAPPGLSSLCYRGYHPLQLSKGCLRSLNEVTIWLSIYCSNMPYKEEDARKTINMLQEVRSARLLTLNADIVECISSFPGLLSHHPSPFSNLICLNIDSSMRKDAYKVKISTQAKKFLLENSPSAKFIMELPQAPPTKAMQQKEARAKKKAKLAAEIENHMMELQTSLDQGKLHAETKELFKSRFEDLMVRLQMLMTHQRSMQIASERPSIEQVKEYADILKAETQMEVFQRQIIGNGIRAQLVEQIETCAGVLRGLLKLEYEAAEFIFSRKFMVRLLLDNLPKRQRTEIEACYSRLLKESDAHSERLISERDTSCHIIEAYEKFLSYMASS</sequence>
<dbReference type="Pfam" id="PF24758">
    <property type="entry name" value="LRR_At5g56370"/>
    <property type="match status" value="2"/>
</dbReference>
<dbReference type="SMART" id="SM00256">
    <property type="entry name" value="FBOX"/>
    <property type="match status" value="2"/>
</dbReference>
<comment type="caution">
    <text evidence="2">The sequence shown here is derived from an EMBL/GenBank/DDBJ whole genome shotgun (WGS) entry which is preliminary data.</text>
</comment>
<dbReference type="InterPro" id="IPR001810">
    <property type="entry name" value="F-box_dom"/>
</dbReference>
<dbReference type="InterPro" id="IPR055411">
    <property type="entry name" value="LRR_FXL15/At3g58940/PEG3-like"/>
</dbReference>
<evidence type="ECO:0000313" key="2">
    <source>
        <dbReference type="EMBL" id="KAJ9549861.1"/>
    </source>
</evidence>
<feature type="domain" description="F-box" evidence="1">
    <location>
        <begin position="20"/>
        <end position="60"/>
    </location>
</feature>
<dbReference type="InterPro" id="IPR036047">
    <property type="entry name" value="F-box-like_dom_sf"/>
</dbReference>
<evidence type="ECO:0000313" key="3">
    <source>
        <dbReference type="Proteomes" id="UP001172457"/>
    </source>
</evidence>
<dbReference type="PANTHER" id="PTHR32212">
    <property type="entry name" value="CYCLIN-LIKE F-BOX"/>
    <property type="match status" value="1"/>
</dbReference>
<feature type="domain" description="F-box" evidence="1">
    <location>
        <begin position="618"/>
        <end position="658"/>
    </location>
</feature>
<proteinExistence type="predicted"/>
<dbReference type="Gene3D" id="1.20.1280.50">
    <property type="match status" value="1"/>
</dbReference>
<dbReference type="PANTHER" id="PTHR32212:SF461">
    <property type="entry name" value="F-BOX DOMAIN-CONTAINING PROTEIN"/>
    <property type="match status" value="1"/>
</dbReference>
<dbReference type="Proteomes" id="UP001172457">
    <property type="component" value="Chromosome 5"/>
</dbReference>
<dbReference type="Pfam" id="PF00646">
    <property type="entry name" value="F-box"/>
    <property type="match status" value="2"/>
</dbReference>
<gene>
    <name evidence="2" type="ORF">OSB04_022404</name>
</gene>
<dbReference type="SUPFAM" id="SSF81383">
    <property type="entry name" value="F-box domain"/>
    <property type="match status" value="2"/>
</dbReference>
<name>A0AA38WIP2_9ASTR</name>
<dbReference type="AlphaFoldDB" id="A0AA38WIP2"/>
<dbReference type="InterPro" id="IPR032675">
    <property type="entry name" value="LRR_dom_sf"/>
</dbReference>
<reference evidence="2" key="1">
    <citation type="submission" date="2023-03" db="EMBL/GenBank/DDBJ databases">
        <title>Chromosome-scale reference genome and RAD-based genetic map of yellow starthistle (Centaurea solstitialis) reveal putative structural variation and QTLs associated with invader traits.</title>
        <authorList>
            <person name="Reatini B."/>
            <person name="Cang F.A."/>
            <person name="Jiang Q."/>
            <person name="Mckibben M.T.W."/>
            <person name="Barker M.S."/>
            <person name="Rieseberg L.H."/>
            <person name="Dlugosch K.M."/>
        </authorList>
    </citation>
    <scope>NUCLEOTIDE SEQUENCE</scope>
    <source>
        <strain evidence="2">CAN-66</strain>
        <tissue evidence="2">Leaf</tissue>
    </source>
</reference>
<organism evidence="2 3">
    <name type="scientific">Centaurea solstitialis</name>
    <name type="common">yellow star-thistle</name>
    <dbReference type="NCBI Taxonomy" id="347529"/>
    <lineage>
        <taxon>Eukaryota</taxon>
        <taxon>Viridiplantae</taxon>
        <taxon>Streptophyta</taxon>
        <taxon>Embryophyta</taxon>
        <taxon>Tracheophyta</taxon>
        <taxon>Spermatophyta</taxon>
        <taxon>Magnoliopsida</taxon>
        <taxon>eudicotyledons</taxon>
        <taxon>Gunneridae</taxon>
        <taxon>Pentapetalae</taxon>
        <taxon>asterids</taxon>
        <taxon>campanulids</taxon>
        <taxon>Asterales</taxon>
        <taxon>Asteraceae</taxon>
        <taxon>Carduoideae</taxon>
        <taxon>Cardueae</taxon>
        <taxon>Centaureinae</taxon>
        <taxon>Centaurea</taxon>
    </lineage>
</organism>
<dbReference type="InterPro" id="IPR053781">
    <property type="entry name" value="F-box_AtFBL13-like"/>
</dbReference>
<dbReference type="CDD" id="cd22160">
    <property type="entry name" value="F-box_AtFBL13-like"/>
    <property type="match status" value="2"/>
</dbReference>